<organism evidence="2 3">
    <name type="scientific">Salinimonas sediminis</name>
    <dbReference type="NCBI Taxonomy" id="2303538"/>
    <lineage>
        <taxon>Bacteria</taxon>
        <taxon>Pseudomonadati</taxon>
        <taxon>Pseudomonadota</taxon>
        <taxon>Gammaproteobacteria</taxon>
        <taxon>Alteromonadales</taxon>
        <taxon>Alteromonadaceae</taxon>
        <taxon>Alteromonas/Salinimonas group</taxon>
        <taxon>Salinimonas</taxon>
    </lineage>
</organism>
<dbReference type="KEGG" id="salm:D0Y50_02570"/>
<dbReference type="RefSeq" id="WP_117315324.1">
    <property type="nucleotide sequence ID" value="NZ_CP031769.1"/>
</dbReference>
<name>A0A346NII9_9ALTE</name>
<evidence type="ECO:0000313" key="3">
    <source>
        <dbReference type="Proteomes" id="UP000262073"/>
    </source>
</evidence>
<feature type="transmembrane region" description="Helical" evidence="1">
    <location>
        <begin position="7"/>
        <end position="26"/>
    </location>
</feature>
<evidence type="ECO:0000256" key="1">
    <source>
        <dbReference type="SAM" id="Phobius"/>
    </source>
</evidence>
<gene>
    <name evidence="2" type="ORF">D0Y50_02570</name>
</gene>
<evidence type="ECO:0000313" key="2">
    <source>
        <dbReference type="EMBL" id="AXR05346.1"/>
    </source>
</evidence>
<keyword evidence="1" id="KW-0812">Transmembrane</keyword>
<dbReference type="Proteomes" id="UP000262073">
    <property type="component" value="Chromosome"/>
</dbReference>
<reference evidence="2 3" key="1">
    <citation type="submission" date="2018-08" db="EMBL/GenBank/DDBJ databases">
        <title>Salinimonas sediminis sp. nov., a piezophilic bacterium isolated from a deep-sea sediment sample from the New Britain Trench.</title>
        <authorList>
            <person name="Cao J."/>
        </authorList>
    </citation>
    <scope>NUCLEOTIDE SEQUENCE [LARGE SCALE GENOMIC DNA]</scope>
    <source>
        <strain evidence="2 3">N102</strain>
    </source>
</reference>
<dbReference type="EMBL" id="CP031769">
    <property type="protein sequence ID" value="AXR05346.1"/>
    <property type="molecule type" value="Genomic_DNA"/>
</dbReference>
<keyword evidence="1" id="KW-1133">Transmembrane helix</keyword>
<protein>
    <submittedName>
        <fullName evidence="2">Uncharacterized protein</fullName>
    </submittedName>
</protein>
<proteinExistence type="predicted"/>
<accession>A0A346NII9</accession>
<dbReference type="AlphaFoldDB" id="A0A346NII9"/>
<keyword evidence="1" id="KW-0472">Membrane</keyword>
<sequence length="429" mass="47129">MSVLRKLAVAVAVLAGVVGVLLVLMIDTSASVKSSASEQIGDADTVNHLLNQIQTSISDRHNQHTIKVSQKQVASLVGFVQRAAPYIRGNVDIASQHSQLQASMALPVFAGHLYINVDMRILPDDKFTIDYIEIGNLYIPGGLAVGLVEHAINMWTDSDIGTQARQQISRVSMQPEEVAVTVEPMDRFLRELNEVRSGLGNDSGDELTELTGYYLRYIAGRELALKKKPQPFHLYLRQIMARAREQSNQDNVLMHNKAAVLALSIFIGHHRIANFVGDVQPDIEHALKPAAPPLLRGRNDLAKHFIISAALKMLSEQDVTFAIGEFKELMDRGMGGSGYSFVDLTADLAGLELARVLGDPETALATQNALASAADEGVYMPTIEGLTEGLSKQEFDRRYEKVDSEAYLNEVARIKARLSQIPLYQQATE</sequence>
<keyword evidence="3" id="KW-1185">Reference proteome</keyword>
<dbReference type="OrthoDB" id="9997at2"/>